<name>A0ABN6Y381_9MICO</name>
<dbReference type="InterPro" id="IPR036249">
    <property type="entry name" value="Thioredoxin-like_sf"/>
</dbReference>
<feature type="compositionally biased region" description="Basic residues" evidence="1">
    <location>
        <begin position="23"/>
        <end position="43"/>
    </location>
</feature>
<proteinExistence type="predicted"/>
<evidence type="ECO:0000313" key="2">
    <source>
        <dbReference type="EMBL" id="BDZ51787.1"/>
    </source>
</evidence>
<sequence>MLGVAPALSGCDGDSGREIAVWPRHRRHRQPPRHRRDRQAHSRPQRDSAGGGGAQYSGGVPVPHITLLTKPGCHLCDDAREALEAVLDEVEFAGARDYDELSILDDQSLADEYSEEIPVVLIDGRVHTIWRVEPDRLRTALRAAAPHPPHGA</sequence>
<dbReference type="PANTHER" id="PTHR33558">
    <property type="entry name" value="GLUTAREDOXIN-LIKE PROTEIN C5ORF63 HOMOLOG"/>
    <property type="match status" value="1"/>
</dbReference>
<dbReference type="InterPro" id="IPR008554">
    <property type="entry name" value="Glutaredoxin-like"/>
</dbReference>
<keyword evidence="3" id="KW-1185">Reference proteome</keyword>
<feature type="region of interest" description="Disordered" evidence="1">
    <location>
        <begin position="19"/>
        <end position="62"/>
    </location>
</feature>
<evidence type="ECO:0008006" key="4">
    <source>
        <dbReference type="Google" id="ProtNLM"/>
    </source>
</evidence>
<evidence type="ECO:0000313" key="3">
    <source>
        <dbReference type="Proteomes" id="UP001321486"/>
    </source>
</evidence>
<reference evidence="3" key="1">
    <citation type="journal article" date="2019" name="Int. J. Syst. Evol. Microbiol.">
        <title>The Global Catalogue of Microorganisms (GCM) 10K type strain sequencing project: providing services to taxonomists for standard genome sequencing and annotation.</title>
        <authorList>
            <consortium name="The Broad Institute Genomics Platform"/>
            <consortium name="The Broad Institute Genome Sequencing Center for Infectious Disease"/>
            <person name="Wu L."/>
            <person name="Ma J."/>
        </authorList>
    </citation>
    <scope>NUCLEOTIDE SEQUENCE [LARGE SCALE GENOMIC DNA]</scope>
    <source>
        <strain evidence="3">NBRC 108728</strain>
    </source>
</reference>
<organism evidence="2 3">
    <name type="scientific">Frondihabitans sucicola</name>
    <dbReference type="NCBI Taxonomy" id="1268041"/>
    <lineage>
        <taxon>Bacteria</taxon>
        <taxon>Bacillati</taxon>
        <taxon>Actinomycetota</taxon>
        <taxon>Actinomycetes</taxon>
        <taxon>Micrococcales</taxon>
        <taxon>Microbacteriaceae</taxon>
        <taxon>Frondihabitans</taxon>
    </lineage>
</organism>
<gene>
    <name evidence="2" type="ORF">GCM10025867_40280</name>
</gene>
<accession>A0ABN6Y381</accession>
<dbReference type="Gene3D" id="3.40.30.10">
    <property type="entry name" value="Glutaredoxin"/>
    <property type="match status" value="1"/>
</dbReference>
<evidence type="ECO:0000256" key="1">
    <source>
        <dbReference type="SAM" id="MobiDB-lite"/>
    </source>
</evidence>
<dbReference type="EMBL" id="AP027732">
    <property type="protein sequence ID" value="BDZ51787.1"/>
    <property type="molecule type" value="Genomic_DNA"/>
</dbReference>
<dbReference type="PANTHER" id="PTHR33558:SF1">
    <property type="entry name" value="GLUTAREDOXIN-LIKE PROTEIN C5ORF63 HOMOLOG"/>
    <property type="match status" value="1"/>
</dbReference>
<dbReference type="Pfam" id="PF05768">
    <property type="entry name" value="Glrx-like"/>
    <property type="match status" value="1"/>
</dbReference>
<dbReference type="InterPro" id="IPR052565">
    <property type="entry name" value="Glutaredoxin-like_YDR286C"/>
</dbReference>
<dbReference type="Proteomes" id="UP001321486">
    <property type="component" value="Chromosome"/>
</dbReference>
<dbReference type="SUPFAM" id="SSF52833">
    <property type="entry name" value="Thioredoxin-like"/>
    <property type="match status" value="1"/>
</dbReference>
<protein>
    <recommendedName>
        <fullName evidence="4">Glutaredoxin family protein</fullName>
    </recommendedName>
</protein>